<keyword evidence="8" id="KW-1185">Reference proteome</keyword>
<dbReference type="GO" id="GO:0005737">
    <property type="term" value="C:cytoplasm"/>
    <property type="evidence" value="ECO:0000318"/>
    <property type="project" value="GO_Central"/>
</dbReference>
<keyword evidence="3" id="KW-0378">Hydrolase</keyword>
<evidence type="ECO:0000256" key="3">
    <source>
        <dbReference type="ARBA" id="ARBA00022801"/>
    </source>
</evidence>
<feature type="compositionally biased region" description="Polar residues" evidence="5">
    <location>
        <begin position="212"/>
        <end position="229"/>
    </location>
</feature>
<dbReference type="GO" id="GO:0007165">
    <property type="term" value="P:signal transduction"/>
    <property type="evidence" value="ECO:0000318"/>
    <property type="project" value="GO_Central"/>
</dbReference>
<dbReference type="KEGG" id="ptm:GSPATT00026346001"/>
<dbReference type="InParanoid" id="A0EFD2"/>
<dbReference type="InterPro" id="IPR029021">
    <property type="entry name" value="Prot-tyrosine_phosphatase-like"/>
</dbReference>
<dbReference type="AlphaFoldDB" id="A0EFD2"/>
<dbReference type="InterPro" id="IPR000340">
    <property type="entry name" value="Dual-sp_phosphatase_cat-dom"/>
</dbReference>
<keyword evidence="4" id="KW-0904">Protein phosphatase</keyword>
<evidence type="ECO:0000313" key="8">
    <source>
        <dbReference type="Proteomes" id="UP000000600"/>
    </source>
</evidence>
<dbReference type="SUPFAM" id="SSF52799">
    <property type="entry name" value="(Phosphotyrosine protein) phosphatases II"/>
    <property type="match status" value="1"/>
</dbReference>
<reference evidence="7 8" key="1">
    <citation type="journal article" date="2006" name="Nature">
        <title>Global trends of whole-genome duplications revealed by the ciliate Paramecium tetraurelia.</title>
        <authorList>
            <consortium name="Genoscope"/>
            <person name="Aury J.-M."/>
            <person name="Jaillon O."/>
            <person name="Duret L."/>
            <person name="Noel B."/>
            <person name="Jubin C."/>
            <person name="Porcel B.M."/>
            <person name="Segurens B."/>
            <person name="Daubin V."/>
            <person name="Anthouard V."/>
            <person name="Aiach N."/>
            <person name="Arnaiz O."/>
            <person name="Billaut A."/>
            <person name="Beisson J."/>
            <person name="Blanc I."/>
            <person name="Bouhouche K."/>
            <person name="Camara F."/>
            <person name="Duharcourt S."/>
            <person name="Guigo R."/>
            <person name="Gogendeau D."/>
            <person name="Katinka M."/>
            <person name="Keller A.-M."/>
            <person name="Kissmehl R."/>
            <person name="Klotz C."/>
            <person name="Koll F."/>
            <person name="Le Moue A."/>
            <person name="Lepere C."/>
            <person name="Malinsky S."/>
            <person name="Nowacki M."/>
            <person name="Nowak J.K."/>
            <person name="Plattner H."/>
            <person name="Poulain J."/>
            <person name="Ruiz F."/>
            <person name="Serrano V."/>
            <person name="Zagulski M."/>
            <person name="Dessen P."/>
            <person name="Betermier M."/>
            <person name="Weissenbach J."/>
            <person name="Scarpelli C."/>
            <person name="Schachter V."/>
            <person name="Sperling L."/>
            <person name="Meyer E."/>
            <person name="Cohen J."/>
            <person name="Wincker P."/>
        </authorList>
    </citation>
    <scope>NUCLEOTIDE SEQUENCE [LARGE SCALE GENOMIC DNA]</scope>
    <source>
        <strain evidence="7 8">Stock d4-2</strain>
    </source>
</reference>
<accession>A0EFD2</accession>
<dbReference type="STRING" id="5888.A0EFD2"/>
<protein>
    <recommendedName>
        <fullName evidence="2">protein-tyrosine-phosphatase</fullName>
        <ecNumber evidence="2">3.1.3.48</ecNumber>
    </recommendedName>
</protein>
<evidence type="ECO:0000256" key="2">
    <source>
        <dbReference type="ARBA" id="ARBA00013064"/>
    </source>
</evidence>
<dbReference type="OrthoDB" id="290585at2759"/>
<evidence type="ECO:0000256" key="4">
    <source>
        <dbReference type="ARBA" id="ARBA00022912"/>
    </source>
</evidence>
<evidence type="ECO:0000313" key="7">
    <source>
        <dbReference type="EMBL" id="CAK94023.1"/>
    </source>
</evidence>
<dbReference type="GO" id="GO:0017017">
    <property type="term" value="F:MAP kinase tyrosine/serine/threonine phosphatase activity"/>
    <property type="evidence" value="ECO:0000318"/>
    <property type="project" value="GO_Central"/>
</dbReference>
<evidence type="ECO:0000259" key="6">
    <source>
        <dbReference type="Pfam" id="PF00782"/>
    </source>
</evidence>
<dbReference type="Gene3D" id="3.90.190.10">
    <property type="entry name" value="Protein tyrosine phosphatase superfamily"/>
    <property type="match status" value="1"/>
</dbReference>
<comment type="similarity">
    <text evidence="1">Belongs to the protein-tyrosine phosphatase family. Non-receptor class dual specificity subfamily.</text>
</comment>
<feature type="region of interest" description="Disordered" evidence="5">
    <location>
        <begin position="206"/>
        <end position="229"/>
    </location>
</feature>
<dbReference type="HOGENOM" id="CLU_916629_0_0_1"/>
<name>A0EFD2_PARTE</name>
<dbReference type="RefSeq" id="XP_001461396.1">
    <property type="nucleotide sequence ID" value="XM_001461359.1"/>
</dbReference>
<dbReference type="EMBL" id="CT868675">
    <property type="protein sequence ID" value="CAK94023.1"/>
    <property type="molecule type" value="Genomic_DNA"/>
</dbReference>
<gene>
    <name evidence="7" type="ORF">GSPATT00026346001</name>
</gene>
<dbReference type="GeneID" id="5047181"/>
<dbReference type="GO" id="GO:0033550">
    <property type="term" value="F:MAP kinase tyrosine phosphatase activity"/>
    <property type="evidence" value="ECO:0000318"/>
    <property type="project" value="GO_Central"/>
</dbReference>
<evidence type="ECO:0000256" key="1">
    <source>
        <dbReference type="ARBA" id="ARBA00008601"/>
    </source>
</evidence>
<dbReference type="Proteomes" id="UP000000600">
    <property type="component" value="Unassembled WGS sequence"/>
</dbReference>
<dbReference type="Pfam" id="PF00782">
    <property type="entry name" value="DSPc"/>
    <property type="match status" value="1"/>
</dbReference>
<evidence type="ECO:0000256" key="5">
    <source>
        <dbReference type="SAM" id="MobiDB-lite"/>
    </source>
</evidence>
<dbReference type="EC" id="3.1.3.48" evidence="2"/>
<feature type="domain" description="Dual specificity phosphatase catalytic" evidence="6">
    <location>
        <begin position="28"/>
        <end position="140"/>
    </location>
</feature>
<dbReference type="GO" id="GO:0008330">
    <property type="term" value="F:protein tyrosine/threonine phosphatase activity"/>
    <property type="evidence" value="ECO:0000318"/>
    <property type="project" value="GO_Central"/>
</dbReference>
<sequence>MNSSQVYHIISDKFHSLYMSNIHAADQLNLLRSRNLRTIICVDKSPSKHYTDFARYYQVFLQDNKSTQQLQNICELIQNGLKLSSILVVCNNGLQGAPTIIIAYLISRGWNYEKAFYYVKEKHNLINPSLQSKKQLIEFYGSVSNQQPKEDEFTRFTQVLKEMWDKQDYFESSPCFDPLTDSFQDDGTKTPGFISPTNVLKMRNSIRKPASRKSSMIRSTSRNQKSDTNMNYSFHFDEIKELNQEQKQEMLSPTFLQVQEISEEEEEELVRLRHRRHRRNITRNKSANQKIFD</sequence>
<dbReference type="GO" id="GO:0043409">
    <property type="term" value="P:negative regulation of MAPK cascade"/>
    <property type="evidence" value="ECO:0000318"/>
    <property type="project" value="GO_Central"/>
</dbReference>
<proteinExistence type="inferred from homology"/>
<organism evidence="7 8">
    <name type="scientific">Paramecium tetraurelia</name>
    <dbReference type="NCBI Taxonomy" id="5888"/>
    <lineage>
        <taxon>Eukaryota</taxon>
        <taxon>Sar</taxon>
        <taxon>Alveolata</taxon>
        <taxon>Ciliophora</taxon>
        <taxon>Intramacronucleata</taxon>
        <taxon>Oligohymenophorea</taxon>
        <taxon>Peniculida</taxon>
        <taxon>Parameciidae</taxon>
        <taxon>Paramecium</taxon>
    </lineage>
</organism>
<dbReference type="PANTHER" id="PTHR10159">
    <property type="entry name" value="DUAL SPECIFICITY PROTEIN PHOSPHATASE"/>
    <property type="match status" value="1"/>
</dbReference>
<dbReference type="CDD" id="cd14498">
    <property type="entry name" value="DSP"/>
    <property type="match status" value="1"/>
</dbReference>
<dbReference type="PANTHER" id="PTHR10159:SF519">
    <property type="entry name" value="DUAL SPECIFICITY PROTEIN PHOSPHATASE MPK3"/>
    <property type="match status" value="1"/>
</dbReference>
<dbReference type="OMA" id="MNSSQVY"/>